<dbReference type="InParanoid" id="A0A3P8WUE3"/>
<dbReference type="GO" id="GO:0008270">
    <property type="term" value="F:zinc ion binding"/>
    <property type="evidence" value="ECO:0007669"/>
    <property type="project" value="UniProtKB-KW"/>
</dbReference>
<dbReference type="AlphaFoldDB" id="A0A3P8WUE3"/>
<reference evidence="5 6" key="1">
    <citation type="journal article" date="2014" name="Nat. Genet.">
        <title>Whole-genome sequence of a flatfish provides insights into ZW sex chromosome evolution and adaptation to a benthic lifestyle.</title>
        <authorList>
            <person name="Chen S."/>
            <person name="Zhang G."/>
            <person name="Shao C."/>
            <person name="Huang Q."/>
            <person name="Liu G."/>
            <person name="Zhang P."/>
            <person name="Song W."/>
            <person name="An N."/>
            <person name="Chalopin D."/>
            <person name="Volff J.N."/>
            <person name="Hong Y."/>
            <person name="Li Q."/>
            <person name="Sha Z."/>
            <person name="Zhou H."/>
            <person name="Xie M."/>
            <person name="Yu Q."/>
            <person name="Liu Y."/>
            <person name="Xiang H."/>
            <person name="Wang N."/>
            <person name="Wu K."/>
            <person name="Yang C."/>
            <person name="Zhou Q."/>
            <person name="Liao X."/>
            <person name="Yang L."/>
            <person name="Hu Q."/>
            <person name="Zhang J."/>
            <person name="Meng L."/>
            <person name="Jin L."/>
            <person name="Tian Y."/>
            <person name="Lian J."/>
            <person name="Yang J."/>
            <person name="Miao G."/>
            <person name="Liu S."/>
            <person name="Liang Z."/>
            <person name="Yan F."/>
            <person name="Li Y."/>
            <person name="Sun B."/>
            <person name="Zhang H."/>
            <person name="Zhang J."/>
            <person name="Zhu Y."/>
            <person name="Du M."/>
            <person name="Zhao Y."/>
            <person name="Schartl M."/>
            <person name="Tang Q."/>
            <person name="Wang J."/>
        </authorList>
    </citation>
    <scope>NUCLEOTIDE SEQUENCE</scope>
</reference>
<dbReference type="InterPro" id="IPR001870">
    <property type="entry name" value="B30.2/SPRY"/>
</dbReference>
<keyword evidence="1" id="KW-0479">Metal-binding</keyword>
<dbReference type="InterPro" id="IPR003879">
    <property type="entry name" value="Butyrophylin_SPRY"/>
</dbReference>
<keyword evidence="2" id="KW-0863">Zinc-finger</keyword>
<accession>A0A3P8WUE3</accession>
<dbReference type="Ensembl" id="ENSCSET00000030536.1">
    <property type="protein sequence ID" value="ENSCSEP00000030132.1"/>
    <property type="gene ID" value="ENSCSEG00000019303.1"/>
</dbReference>
<dbReference type="InterPro" id="IPR043136">
    <property type="entry name" value="B30.2/SPRY_sf"/>
</dbReference>
<keyword evidence="6" id="KW-1185">Reference proteome</keyword>
<evidence type="ECO:0000259" key="4">
    <source>
        <dbReference type="PROSITE" id="PS50188"/>
    </source>
</evidence>
<keyword evidence="3" id="KW-0862">Zinc</keyword>
<evidence type="ECO:0000313" key="6">
    <source>
        <dbReference type="Proteomes" id="UP000265120"/>
    </source>
</evidence>
<dbReference type="InterPro" id="IPR006574">
    <property type="entry name" value="PRY"/>
</dbReference>
<protein>
    <submittedName>
        <fullName evidence="5">Tripartite motif-containing protein 16-like protein</fullName>
    </submittedName>
</protein>
<sequence length="256" mass="29188">MDWMNMMNTNIVVCAKSHYFSLMLTDKALVYAPGIPEPTSRAELLKCMKSEGLLTFLYYRVCFYKLRPPIFPVDWLKLSLDDKTANKMLWISDSGSKVCRRTEEVCPVLDRPERYEYSPQVVCKESVWNMRAYWEVEYSGWAVIGATYEGAGRRANSGPSGLGENEESWGMCWSGSCFQIWFNGLNKDIENFPYCSTIGVYIDQPAGIINFYTVTGQGADREVTLMHKVKTSNDKKILPGFWMGIQSSCTLLPKTE</sequence>
<evidence type="ECO:0000313" key="5">
    <source>
        <dbReference type="Ensembl" id="ENSCSEP00000030132.1"/>
    </source>
</evidence>
<dbReference type="Pfam" id="PF00622">
    <property type="entry name" value="SPRY"/>
    <property type="match status" value="1"/>
</dbReference>
<dbReference type="Proteomes" id="UP000265120">
    <property type="component" value="Chromosome 8"/>
</dbReference>
<proteinExistence type="predicted"/>
<dbReference type="PROSITE" id="PS50188">
    <property type="entry name" value="B302_SPRY"/>
    <property type="match status" value="1"/>
</dbReference>
<dbReference type="InterPro" id="IPR003877">
    <property type="entry name" value="SPRY_dom"/>
</dbReference>
<dbReference type="Pfam" id="PF13765">
    <property type="entry name" value="PRY"/>
    <property type="match status" value="1"/>
</dbReference>
<dbReference type="InterPro" id="IPR051051">
    <property type="entry name" value="E3_ubiq-ligase_TRIM/RNF"/>
</dbReference>
<reference evidence="5" key="3">
    <citation type="submission" date="2025-09" db="UniProtKB">
        <authorList>
            <consortium name="Ensembl"/>
        </authorList>
    </citation>
    <scope>IDENTIFICATION</scope>
</reference>
<organism evidence="5 6">
    <name type="scientific">Cynoglossus semilaevis</name>
    <name type="common">Tongue sole</name>
    <dbReference type="NCBI Taxonomy" id="244447"/>
    <lineage>
        <taxon>Eukaryota</taxon>
        <taxon>Metazoa</taxon>
        <taxon>Chordata</taxon>
        <taxon>Craniata</taxon>
        <taxon>Vertebrata</taxon>
        <taxon>Euteleostomi</taxon>
        <taxon>Actinopterygii</taxon>
        <taxon>Neopterygii</taxon>
        <taxon>Teleostei</taxon>
        <taxon>Neoteleostei</taxon>
        <taxon>Acanthomorphata</taxon>
        <taxon>Carangaria</taxon>
        <taxon>Pleuronectiformes</taxon>
        <taxon>Pleuronectoidei</taxon>
        <taxon>Cynoglossidae</taxon>
        <taxon>Cynoglossinae</taxon>
        <taxon>Cynoglossus</taxon>
    </lineage>
</organism>
<dbReference type="GeneTree" id="ENSGT00930000151196"/>
<reference evidence="5" key="2">
    <citation type="submission" date="2025-08" db="UniProtKB">
        <authorList>
            <consortium name="Ensembl"/>
        </authorList>
    </citation>
    <scope>IDENTIFICATION</scope>
</reference>
<feature type="domain" description="B30.2/SPRY" evidence="4">
    <location>
        <begin position="58"/>
        <end position="256"/>
    </location>
</feature>
<name>A0A3P8WUE3_CYNSE</name>
<evidence type="ECO:0000256" key="1">
    <source>
        <dbReference type="ARBA" id="ARBA00022723"/>
    </source>
</evidence>
<dbReference type="PANTHER" id="PTHR25465:SF80">
    <property type="entry name" value="TRIPARTITE MOTIF-CONTAINING PROTEIN 16-LIKE"/>
    <property type="match status" value="1"/>
</dbReference>
<dbReference type="PANTHER" id="PTHR25465">
    <property type="entry name" value="B-BOX DOMAIN CONTAINING"/>
    <property type="match status" value="1"/>
</dbReference>
<evidence type="ECO:0000256" key="2">
    <source>
        <dbReference type="ARBA" id="ARBA00022771"/>
    </source>
</evidence>
<dbReference type="InterPro" id="IPR013320">
    <property type="entry name" value="ConA-like_dom_sf"/>
</dbReference>
<evidence type="ECO:0000256" key="3">
    <source>
        <dbReference type="ARBA" id="ARBA00022833"/>
    </source>
</evidence>
<dbReference type="Gene3D" id="2.60.120.920">
    <property type="match status" value="1"/>
</dbReference>
<dbReference type="SUPFAM" id="SSF49899">
    <property type="entry name" value="Concanavalin A-like lectins/glucanases"/>
    <property type="match status" value="1"/>
</dbReference>
<dbReference type="GO" id="GO:0005737">
    <property type="term" value="C:cytoplasm"/>
    <property type="evidence" value="ECO:0007669"/>
    <property type="project" value="UniProtKB-ARBA"/>
</dbReference>
<dbReference type="PRINTS" id="PR01407">
    <property type="entry name" value="BUTYPHLNCDUF"/>
</dbReference>